<dbReference type="Proteomes" id="UP000499080">
    <property type="component" value="Unassembled WGS sequence"/>
</dbReference>
<keyword evidence="3" id="KW-1185">Reference proteome</keyword>
<keyword evidence="1" id="KW-0472">Membrane</keyword>
<reference evidence="2 3" key="1">
    <citation type="journal article" date="2019" name="Sci. Rep.">
        <title>Orb-weaving spider Araneus ventricosus genome elucidates the spidroin gene catalogue.</title>
        <authorList>
            <person name="Kono N."/>
            <person name="Nakamura H."/>
            <person name="Ohtoshi R."/>
            <person name="Moran D.A.P."/>
            <person name="Shinohara A."/>
            <person name="Yoshida Y."/>
            <person name="Fujiwara M."/>
            <person name="Mori M."/>
            <person name="Tomita M."/>
            <person name="Arakawa K."/>
        </authorList>
    </citation>
    <scope>NUCLEOTIDE SEQUENCE [LARGE SCALE GENOMIC DNA]</scope>
</reference>
<keyword evidence="1" id="KW-1133">Transmembrane helix</keyword>
<comment type="caution">
    <text evidence="2">The sequence shown here is derived from an EMBL/GenBank/DDBJ whole genome shotgun (WGS) entry which is preliminary data.</text>
</comment>
<name>A0A4Y2GQ47_ARAVE</name>
<organism evidence="2 3">
    <name type="scientific">Araneus ventricosus</name>
    <name type="common">Orbweaver spider</name>
    <name type="synonym">Epeira ventricosa</name>
    <dbReference type="NCBI Taxonomy" id="182803"/>
    <lineage>
        <taxon>Eukaryota</taxon>
        <taxon>Metazoa</taxon>
        <taxon>Ecdysozoa</taxon>
        <taxon>Arthropoda</taxon>
        <taxon>Chelicerata</taxon>
        <taxon>Arachnida</taxon>
        <taxon>Araneae</taxon>
        <taxon>Araneomorphae</taxon>
        <taxon>Entelegynae</taxon>
        <taxon>Araneoidea</taxon>
        <taxon>Araneidae</taxon>
        <taxon>Araneus</taxon>
    </lineage>
</organism>
<evidence type="ECO:0000313" key="2">
    <source>
        <dbReference type="EMBL" id="GBM54886.1"/>
    </source>
</evidence>
<evidence type="ECO:0008006" key="4">
    <source>
        <dbReference type="Google" id="ProtNLM"/>
    </source>
</evidence>
<proteinExistence type="predicted"/>
<protein>
    <recommendedName>
        <fullName evidence="4">Transmembrane protein</fullName>
    </recommendedName>
</protein>
<feature type="transmembrane region" description="Helical" evidence="1">
    <location>
        <begin position="99"/>
        <end position="116"/>
    </location>
</feature>
<dbReference type="AlphaFoldDB" id="A0A4Y2GQ47"/>
<sequence>MNVIRIKFWAKSVEGLFVCTVCHRIPLETNCLALAYRDTVKKEEGTELGVSKHHSGGFSWKQTFRESRRSHVPKRMREGVICLILQTMCLTLVDCDGSLFDVFIILVFLHVLGVYTRKFRRPLAGFYKLPYEEDWWTGISQPICRDRGVK</sequence>
<evidence type="ECO:0000313" key="3">
    <source>
        <dbReference type="Proteomes" id="UP000499080"/>
    </source>
</evidence>
<dbReference type="EMBL" id="BGPR01001477">
    <property type="protein sequence ID" value="GBM54886.1"/>
    <property type="molecule type" value="Genomic_DNA"/>
</dbReference>
<keyword evidence="1" id="KW-0812">Transmembrane</keyword>
<accession>A0A4Y2GQ47</accession>
<gene>
    <name evidence="2" type="ORF">AVEN_158319_1</name>
</gene>
<evidence type="ECO:0000256" key="1">
    <source>
        <dbReference type="SAM" id="Phobius"/>
    </source>
</evidence>